<evidence type="ECO:0000313" key="11">
    <source>
        <dbReference type="EMBL" id="MBL7628323.1"/>
    </source>
</evidence>
<dbReference type="PROSITE" id="PS50082">
    <property type="entry name" value="WD_REPEATS_2"/>
    <property type="match status" value="1"/>
</dbReference>
<dbReference type="Gene3D" id="3.30.200.20">
    <property type="entry name" value="Phosphorylase Kinase, domain 1"/>
    <property type="match status" value="1"/>
</dbReference>
<keyword evidence="12" id="KW-1185">Reference proteome</keyword>
<keyword evidence="7" id="KW-0853">WD repeat</keyword>
<evidence type="ECO:0000256" key="8">
    <source>
        <dbReference type="PROSITE-ProRule" id="PRU10141"/>
    </source>
</evidence>
<dbReference type="GO" id="GO:0005524">
    <property type="term" value="F:ATP binding"/>
    <property type="evidence" value="ECO:0007669"/>
    <property type="project" value="UniProtKB-UniRule"/>
</dbReference>
<comment type="caution">
    <text evidence="11">The sequence shown here is derived from an EMBL/GenBank/DDBJ whole genome shotgun (WGS) entry which is preliminary data.</text>
</comment>
<reference evidence="11" key="1">
    <citation type="submission" date="2020-12" db="EMBL/GenBank/DDBJ databases">
        <title>Genomic characterization of non-nitrogen-fixing Frankia strains.</title>
        <authorList>
            <person name="Carlos-Shanley C."/>
            <person name="Guerra T."/>
            <person name="Hahn D."/>
        </authorList>
    </citation>
    <scope>NUCLEOTIDE SEQUENCE</scope>
    <source>
        <strain evidence="11">CN6</strain>
    </source>
</reference>
<dbReference type="InterPro" id="IPR015943">
    <property type="entry name" value="WD40/YVTN_repeat-like_dom_sf"/>
</dbReference>
<evidence type="ECO:0000256" key="3">
    <source>
        <dbReference type="ARBA" id="ARBA00022679"/>
    </source>
</evidence>
<dbReference type="PROSITE" id="PS50011">
    <property type="entry name" value="PROTEIN_KINASE_DOM"/>
    <property type="match status" value="1"/>
</dbReference>
<evidence type="ECO:0000256" key="6">
    <source>
        <dbReference type="ARBA" id="ARBA00022840"/>
    </source>
</evidence>
<feature type="region of interest" description="Disordered" evidence="9">
    <location>
        <begin position="393"/>
        <end position="424"/>
    </location>
</feature>
<dbReference type="EC" id="2.7.11.1" evidence="1"/>
<feature type="compositionally biased region" description="Low complexity" evidence="9">
    <location>
        <begin position="303"/>
        <end position="313"/>
    </location>
</feature>
<dbReference type="InterPro" id="IPR008271">
    <property type="entry name" value="Ser/Thr_kinase_AS"/>
</dbReference>
<proteinExistence type="predicted"/>
<evidence type="ECO:0000256" key="2">
    <source>
        <dbReference type="ARBA" id="ARBA00022527"/>
    </source>
</evidence>
<dbReference type="InterPro" id="IPR036322">
    <property type="entry name" value="WD40_repeat_dom_sf"/>
</dbReference>
<keyword evidence="2" id="KW-0723">Serine/threonine-protein kinase</keyword>
<dbReference type="Proteomes" id="UP000604475">
    <property type="component" value="Unassembled WGS sequence"/>
</dbReference>
<gene>
    <name evidence="11" type="ORF">I7412_14420</name>
</gene>
<evidence type="ECO:0000256" key="5">
    <source>
        <dbReference type="ARBA" id="ARBA00022777"/>
    </source>
</evidence>
<dbReference type="Gene3D" id="2.130.10.10">
    <property type="entry name" value="YVTN repeat-like/Quinoprotein amine dehydrogenase"/>
    <property type="match status" value="1"/>
</dbReference>
<dbReference type="InterPro" id="IPR000719">
    <property type="entry name" value="Prot_kinase_dom"/>
</dbReference>
<feature type="domain" description="Protein kinase" evidence="10">
    <location>
        <begin position="15"/>
        <end position="262"/>
    </location>
</feature>
<evidence type="ECO:0000256" key="9">
    <source>
        <dbReference type="SAM" id="MobiDB-lite"/>
    </source>
</evidence>
<dbReference type="GO" id="GO:0004674">
    <property type="term" value="F:protein serine/threonine kinase activity"/>
    <property type="evidence" value="ECO:0007669"/>
    <property type="project" value="UniProtKB-KW"/>
</dbReference>
<dbReference type="AlphaFoldDB" id="A0A937R9W0"/>
<dbReference type="EMBL" id="JAEACQ010000183">
    <property type="protein sequence ID" value="MBL7628323.1"/>
    <property type="molecule type" value="Genomic_DNA"/>
</dbReference>
<evidence type="ECO:0000313" key="12">
    <source>
        <dbReference type="Proteomes" id="UP000604475"/>
    </source>
</evidence>
<dbReference type="SUPFAM" id="SSF56112">
    <property type="entry name" value="Protein kinase-like (PK-like)"/>
    <property type="match status" value="1"/>
</dbReference>
<keyword evidence="3" id="KW-0808">Transferase</keyword>
<name>A0A937R9W0_9ACTN</name>
<evidence type="ECO:0000259" key="10">
    <source>
        <dbReference type="PROSITE" id="PS50011"/>
    </source>
</evidence>
<protein>
    <recommendedName>
        <fullName evidence="1">non-specific serine/threonine protein kinase</fullName>
        <ecNumber evidence="1">2.7.11.1</ecNumber>
    </recommendedName>
</protein>
<feature type="repeat" description="WD" evidence="7">
    <location>
        <begin position="424"/>
        <end position="449"/>
    </location>
</feature>
<dbReference type="InterPro" id="IPR001680">
    <property type="entry name" value="WD40_rpt"/>
</dbReference>
<dbReference type="Gene3D" id="1.10.510.10">
    <property type="entry name" value="Transferase(Phosphotransferase) domain 1"/>
    <property type="match status" value="1"/>
</dbReference>
<feature type="compositionally biased region" description="Low complexity" evidence="9">
    <location>
        <begin position="393"/>
        <end position="418"/>
    </location>
</feature>
<dbReference type="PANTHER" id="PTHR43289:SF6">
    <property type="entry name" value="SERINE_THREONINE-PROTEIN KINASE NEKL-3"/>
    <property type="match status" value="1"/>
</dbReference>
<sequence length="494" mass="51211">MIVNEQRLAAALPGYTIGEQLGAGGFGLVVAGRHQRLRRDVAIKVIPVETAVASGEFTSEAEMLASLDHPHIVRVYDYLEVDGLGLIVMELLTSGPLTRRRNLNQPQACAVGMAVAAGLAHAHERGILHRDIKVGNVLFDIAWTAKVGDFGIARMFTGSGVTGTARGAGTPMYMAPEQIVGGRLSPATDLYALGVLLYQLLTGAPPFDPALSLAQLWQRQLASPPPPLRGVPRPVADVVLRALAKDSADRYADAASFAAALAAAAVAAYGPGWLAGTGLPLHLTDEIRGIAAPAPAAQPPPTLTATAPTTSPAGRAGQARAEGTVPATRRPSAPSTLSWDFPAAGSGTREGRQPARGRPRRRWWQRPQITVPLAILTAVTVTAVALVVAIDPGHPSAGTGRTPTPTPTTTPSSSLAPQPLGPPLTDHTSNVLSVAFSPDGYTLATGSGDTSGGRDPADVRLWDVADRTRPTALGQPLTDHAGAVESVAFSPDGR</sequence>
<organism evidence="11 12">
    <name type="scientific">Frankia nepalensis</name>
    <dbReference type="NCBI Taxonomy" id="1836974"/>
    <lineage>
        <taxon>Bacteria</taxon>
        <taxon>Bacillati</taxon>
        <taxon>Actinomycetota</taxon>
        <taxon>Actinomycetes</taxon>
        <taxon>Frankiales</taxon>
        <taxon>Frankiaceae</taxon>
        <taxon>Frankia</taxon>
    </lineage>
</organism>
<dbReference type="SUPFAM" id="SSF50978">
    <property type="entry name" value="WD40 repeat-like"/>
    <property type="match status" value="1"/>
</dbReference>
<dbReference type="InterPro" id="IPR011009">
    <property type="entry name" value="Kinase-like_dom_sf"/>
</dbReference>
<feature type="non-terminal residue" evidence="11">
    <location>
        <position position="494"/>
    </location>
</feature>
<dbReference type="Pfam" id="PF00069">
    <property type="entry name" value="Pkinase"/>
    <property type="match status" value="1"/>
</dbReference>
<feature type="region of interest" description="Disordered" evidence="9">
    <location>
        <begin position="470"/>
        <end position="494"/>
    </location>
</feature>
<evidence type="ECO:0000256" key="4">
    <source>
        <dbReference type="ARBA" id="ARBA00022741"/>
    </source>
</evidence>
<keyword evidence="5 11" id="KW-0418">Kinase</keyword>
<dbReference type="RefSeq" id="WP_203003930.1">
    <property type="nucleotide sequence ID" value="NZ_JADWYU010000180.1"/>
</dbReference>
<dbReference type="InterPro" id="IPR017441">
    <property type="entry name" value="Protein_kinase_ATP_BS"/>
</dbReference>
<keyword evidence="4 8" id="KW-0547">Nucleotide-binding</keyword>
<evidence type="ECO:0000256" key="7">
    <source>
        <dbReference type="PROSITE-ProRule" id="PRU00221"/>
    </source>
</evidence>
<dbReference type="SMART" id="SM00320">
    <property type="entry name" value="WD40"/>
    <property type="match status" value="1"/>
</dbReference>
<feature type="binding site" evidence="8">
    <location>
        <position position="44"/>
    </location>
    <ligand>
        <name>ATP</name>
        <dbReference type="ChEBI" id="CHEBI:30616"/>
    </ligand>
</feature>
<dbReference type="SMART" id="SM00220">
    <property type="entry name" value="S_TKc"/>
    <property type="match status" value="1"/>
</dbReference>
<dbReference type="CDD" id="cd14014">
    <property type="entry name" value="STKc_PknB_like"/>
    <property type="match status" value="1"/>
</dbReference>
<dbReference type="Pfam" id="PF00400">
    <property type="entry name" value="WD40"/>
    <property type="match status" value="1"/>
</dbReference>
<feature type="region of interest" description="Disordered" evidence="9">
    <location>
        <begin position="293"/>
        <end position="363"/>
    </location>
</feature>
<dbReference type="PROSITE" id="PS00108">
    <property type="entry name" value="PROTEIN_KINASE_ST"/>
    <property type="match status" value="1"/>
</dbReference>
<dbReference type="PROSITE" id="PS00107">
    <property type="entry name" value="PROTEIN_KINASE_ATP"/>
    <property type="match status" value="1"/>
</dbReference>
<evidence type="ECO:0000256" key="1">
    <source>
        <dbReference type="ARBA" id="ARBA00012513"/>
    </source>
</evidence>
<keyword evidence="6 8" id="KW-0067">ATP-binding</keyword>
<dbReference type="PANTHER" id="PTHR43289">
    <property type="entry name" value="MITOGEN-ACTIVATED PROTEIN KINASE KINASE KINASE 20-RELATED"/>
    <property type="match status" value="1"/>
</dbReference>
<accession>A0A937R9W0</accession>